<name>A0A1M7MEJ5_9ACTN</name>
<keyword evidence="1" id="KW-0805">Transcription regulation</keyword>
<sequence>MAVGPGATELNHRRLAQQKREAITTAATELFLDRGYDGTSLARIAEAAGVAKSTLFKRFPTKAALFEAIVTESWQRDAGDTAVQPQTGDLRSGLTTISHRYADLVGRPGMTAPFRIVIAELPRFPELGRMQFELGKLPYFTSVQRYLESEHEAGNADVPDAASAANQFLGMIANYVLWPRMLLTDWNPAVSDIHDAVEQAVQTMLARYAPTRRPDPKPERRLEAAPTERVT</sequence>
<feature type="compositionally biased region" description="Basic and acidic residues" evidence="5">
    <location>
        <begin position="212"/>
        <end position="223"/>
    </location>
</feature>
<dbReference type="Gene3D" id="1.10.10.60">
    <property type="entry name" value="Homeodomain-like"/>
    <property type="match status" value="1"/>
</dbReference>
<feature type="DNA-binding region" description="H-T-H motif" evidence="4">
    <location>
        <begin position="40"/>
        <end position="59"/>
    </location>
</feature>
<feature type="domain" description="HTH tetR-type" evidence="6">
    <location>
        <begin position="17"/>
        <end position="77"/>
    </location>
</feature>
<evidence type="ECO:0000256" key="3">
    <source>
        <dbReference type="ARBA" id="ARBA00023163"/>
    </source>
</evidence>
<dbReference type="Gene3D" id="1.10.357.10">
    <property type="entry name" value="Tetracycline Repressor, domain 2"/>
    <property type="match status" value="1"/>
</dbReference>
<evidence type="ECO:0000259" key="6">
    <source>
        <dbReference type="PROSITE" id="PS50977"/>
    </source>
</evidence>
<dbReference type="GO" id="GO:0045892">
    <property type="term" value="P:negative regulation of DNA-templated transcription"/>
    <property type="evidence" value="ECO:0007669"/>
    <property type="project" value="UniProtKB-ARBA"/>
</dbReference>
<dbReference type="EMBL" id="FRBI01000016">
    <property type="protein sequence ID" value="SHM89189.1"/>
    <property type="molecule type" value="Genomic_DNA"/>
</dbReference>
<accession>A0A1M7MEJ5</accession>
<organism evidence="7 8">
    <name type="scientific">Actinacidiphila paucisporea</name>
    <dbReference type="NCBI Taxonomy" id="310782"/>
    <lineage>
        <taxon>Bacteria</taxon>
        <taxon>Bacillati</taxon>
        <taxon>Actinomycetota</taxon>
        <taxon>Actinomycetes</taxon>
        <taxon>Kitasatosporales</taxon>
        <taxon>Streptomycetaceae</taxon>
        <taxon>Actinacidiphila</taxon>
    </lineage>
</organism>
<evidence type="ECO:0000313" key="8">
    <source>
        <dbReference type="Proteomes" id="UP000184111"/>
    </source>
</evidence>
<evidence type="ECO:0000256" key="1">
    <source>
        <dbReference type="ARBA" id="ARBA00023015"/>
    </source>
</evidence>
<dbReference type="SUPFAM" id="SSF48498">
    <property type="entry name" value="Tetracyclin repressor-like, C-terminal domain"/>
    <property type="match status" value="1"/>
</dbReference>
<evidence type="ECO:0000256" key="4">
    <source>
        <dbReference type="PROSITE-ProRule" id="PRU00335"/>
    </source>
</evidence>
<dbReference type="PROSITE" id="PS50977">
    <property type="entry name" value="HTH_TETR_2"/>
    <property type="match status" value="1"/>
</dbReference>
<keyword evidence="2 4" id="KW-0238">DNA-binding</keyword>
<dbReference type="PANTHER" id="PTHR30055:SF146">
    <property type="entry name" value="HTH-TYPE TRANSCRIPTIONAL DUAL REGULATOR CECR"/>
    <property type="match status" value="1"/>
</dbReference>
<evidence type="ECO:0000313" key="7">
    <source>
        <dbReference type="EMBL" id="SHM89189.1"/>
    </source>
</evidence>
<evidence type="ECO:0000256" key="5">
    <source>
        <dbReference type="SAM" id="MobiDB-lite"/>
    </source>
</evidence>
<dbReference type="InterPro" id="IPR039536">
    <property type="entry name" value="TetR_C_Proteobacteria"/>
</dbReference>
<dbReference type="InterPro" id="IPR009057">
    <property type="entry name" value="Homeodomain-like_sf"/>
</dbReference>
<gene>
    <name evidence="7" type="ORF">SAMN05216499_1167</name>
</gene>
<dbReference type="Pfam" id="PF00440">
    <property type="entry name" value="TetR_N"/>
    <property type="match status" value="1"/>
</dbReference>
<reference evidence="7 8" key="1">
    <citation type="submission" date="2016-11" db="EMBL/GenBank/DDBJ databases">
        <authorList>
            <person name="Jaros S."/>
            <person name="Januszkiewicz K."/>
            <person name="Wedrychowicz H."/>
        </authorList>
    </citation>
    <scope>NUCLEOTIDE SEQUENCE [LARGE SCALE GENOMIC DNA]</scope>
    <source>
        <strain evidence="7 8">CGMCC 4.2025</strain>
    </source>
</reference>
<dbReference type="AlphaFoldDB" id="A0A1M7MEJ5"/>
<keyword evidence="8" id="KW-1185">Reference proteome</keyword>
<dbReference type="SUPFAM" id="SSF46689">
    <property type="entry name" value="Homeodomain-like"/>
    <property type="match status" value="1"/>
</dbReference>
<dbReference type="GO" id="GO:0003700">
    <property type="term" value="F:DNA-binding transcription factor activity"/>
    <property type="evidence" value="ECO:0007669"/>
    <property type="project" value="TreeGrafter"/>
</dbReference>
<evidence type="ECO:0000256" key="2">
    <source>
        <dbReference type="ARBA" id="ARBA00023125"/>
    </source>
</evidence>
<proteinExistence type="predicted"/>
<feature type="region of interest" description="Disordered" evidence="5">
    <location>
        <begin position="210"/>
        <end position="231"/>
    </location>
</feature>
<keyword evidence="3" id="KW-0804">Transcription</keyword>
<protein>
    <submittedName>
        <fullName evidence="7">Transcriptional regulator, TetR family</fullName>
    </submittedName>
</protein>
<dbReference type="PANTHER" id="PTHR30055">
    <property type="entry name" value="HTH-TYPE TRANSCRIPTIONAL REGULATOR RUTR"/>
    <property type="match status" value="1"/>
</dbReference>
<dbReference type="InterPro" id="IPR050109">
    <property type="entry name" value="HTH-type_TetR-like_transc_reg"/>
</dbReference>
<dbReference type="InterPro" id="IPR036271">
    <property type="entry name" value="Tet_transcr_reg_TetR-rel_C_sf"/>
</dbReference>
<dbReference type="PRINTS" id="PR00455">
    <property type="entry name" value="HTHTETR"/>
</dbReference>
<dbReference type="Pfam" id="PF14246">
    <property type="entry name" value="TetR_C_7"/>
    <property type="match status" value="1"/>
</dbReference>
<dbReference type="FunFam" id="1.10.10.60:FF:000141">
    <property type="entry name" value="TetR family transcriptional regulator"/>
    <property type="match status" value="1"/>
</dbReference>
<dbReference type="InterPro" id="IPR001647">
    <property type="entry name" value="HTH_TetR"/>
</dbReference>
<dbReference type="GO" id="GO:0000976">
    <property type="term" value="F:transcription cis-regulatory region binding"/>
    <property type="evidence" value="ECO:0007669"/>
    <property type="project" value="TreeGrafter"/>
</dbReference>
<dbReference type="Proteomes" id="UP000184111">
    <property type="component" value="Unassembled WGS sequence"/>
</dbReference>